<dbReference type="OrthoDB" id="10435923at2759"/>
<dbReference type="GeneID" id="108670513"/>
<evidence type="ECO:0000313" key="4">
    <source>
        <dbReference type="RefSeq" id="XP_018013476.1"/>
    </source>
</evidence>
<keyword evidence="2" id="KW-0812">Transmembrane</keyword>
<dbReference type="AlphaFoldDB" id="A0A8B7NJJ0"/>
<reference evidence="4" key="1">
    <citation type="submission" date="2025-08" db="UniProtKB">
        <authorList>
            <consortium name="RefSeq"/>
        </authorList>
    </citation>
    <scope>IDENTIFICATION</scope>
    <source>
        <tissue evidence="4">Whole organism</tissue>
    </source>
</reference>
<dbReference type="Proteomes" id="UP000694843">
    <property type="component" value="Unplaced"/>
</dbReference>
<feature type="compositionally biased region" description="Basic and acidic residues" evidence="1">
    <location>
        <begin position="1"/>
        <end position="12"/>
    </location>
</feature>
<sequence>MNEDHLFSRHDSSSSAASSCATTDPRECAINVSPQDFKFFCSFEHEKDVTQDVLLVMNMSSIPVSFTVSCSHPALVNVEALDEVVVEAQCKVKCRVYQHPVTKQSNLAVLQLVAFSKKEKCIIREHFIPVYINCRPSQKTRARFLGLKKKLQHYLKNSAFISADGKLESLGRRYKKDLSSMLATSSDQDLFTPLVPRHRLAVSESSNLSLDRRLRCPEAGRDSQLLENVSRSIPTSLHEDAADSLIRHREFLSSKRTKSSSLLGYATTSTESSSTPSSSNVTSKKPTAPRKISPPLHVTHSVSLSQQAPPSPPEIPDRTVARRPSDVMRPVITSDHRIEHPAAQETVISRKTSTVRRTTAHHPDSYDNDVLLCYCVVLFSAVHALYSWWCGELQVLYVFSLSDSELKHLLVFILSLLSTGYLIGAHFRS</sequence>
<keyword evidence="2" id="KW-0472">Membrane</keyword>
<feature type="region of interest" description="Disordered" evidence="1">
    <location>
        <begin position="1"/>
        <end position="21"/>
    </location>
</feature>
<keyword evidence="2" id="KW-1133">Transmembrane helix</keyword>
<evidence type="ECO:0000256" key="1">
    <source>
        <dbReference type="SAM" id="MobiDB-lite"/>
    </source>
</evidence>
<evidence type="ECO:0000313" key="3">
    <source>
        <dbReference type="Proteomes" id="UP000694843"/>
    </source>
</evidence>
<proteinExistence type="predicted"/>
<accession>A0A8B7NJJ0</accession>
<dbReference type="RefSeq" id="XP_018013476.1">
    <property type="nucleotide sequence ID" value="XM_018157987.2"/>
</dbReference>
<protein>
    <submittedName>
        <fullName evidence="4">Uncharacterized protein LOC108670513</fullName>
    </submittedName>
</protein>
<feature type="compositionally biased region" description="Basic and acidic residues" evidence="1">
    <location>
        <begin position="315"/>
        <end position="324"/>
    </location>
</feature>
<keyword evidence="3" id="KW-1185">Reference proteome</keyword>
<gene>
    <name evidence="4" type="primary">LOC108670513</name>
</gene>
<evidence type="ECO:0000256" key="2">
    <source>
        <dbReference type="SAM" id="Phobius"/>
    </source>
</evidence>
<feature type="transmembrane region" description="Helical" evidence="2">
    <location>
        <begin position="409"/>
        <end position="427"/>
    </location>
</feature>
<dbReference type="KEGG" id="hazt:108670513"/>
<feature type="transmembrane region" description="Helical" evidence="2">
    <location>
        <begin position="371"/>
        <end position="389"/>
    </location>
</feature>
<feature type="compositionally biased region" description="Low complexity" evidence="1">
    <location>
        <begin position="259"/>
        <end position="283"/>
    </location>
</feature>
<feature type="region of interest" description="Disordered" evidence="1">
    <location>
        <begin position="257"/>
        <end position="324"/>
    </location>
</feature>
<organism evidence="3 4">
    <name type="scientific">Hyalella azteca</name>
    <name type="common">Amphipod</name>
    <dbReference type="NCBI Taxonomy" id="294128"/>
    <lineage>
        <taxon>Eukaryota</taxon>
        <taxon>Metazoa</taxon>
        <taxon>Ecdysozoa</taxon>
        <taxon>Arthropoda</taxon>
        <taxon>Crustacea</taxon>
        <taxon>Multicrustacea</taxon>
        <taxon>Malacostraca</taxon>
        <taxon>Eumalacostraca</taxon>
        <taxon>Peracarida</taxon>
        <taxon>Amphipoda</taxon>
        <taxon>Senticaudata</taxon>
        <taxon>Talitrida</taxon>
        <taxon>Talitroidea</taxon>
        <taxon>Hyalellidae</taxon>
        <taxon>Hyalella</taxon>
    </lineage>
</organism>
<name>A0A8B7NJJ0_HYAAZ</name>